<evidence type="ECO:0000256" key="4">
    <source>
        <dbReference type="ARBA" id="ARBA00022692"/>
    </source>
</evidence>
<dbReference type="InterPro" id="IPR001173">
    <property type="entry name" value="Glyco_trans_2-like"/>
</dbReference>
<evidence type="ECO:0000259" key="8">
    <source>
        <dbReference type="Pfam" id="PF13632"/>
    </source>
</evidence>
<keyword evidence="2" id="KW-0328">Glycosyltransferase</keyword>
<feature type="transmembrane region" description="Helical" evidence="7">
    <location>
        <begin position="448"/>
        <end position="468"/>
    </location>
</feature>
<dbReference type="PANTHER" id="PTHR43867">
    <property type="entry name" value="CELLULOSE SYNTHASE CATALYTIC SUBUNIT A [UDP-FORMING]"/>
    <property type="match status" value="1"/>
</dbReference>
<dbReference type="EMBL" id="DF933800">
    <property type="protein sequence ID" value="GAM33484.1"/>
    <property type="molecule type" value="Genomic_DNA"/>
</dbReference>
<gene>
    <name evidence="9" type="ORF">TCE0_004f00407</name>
</gene>
<proteinExistence type="predicted"/>
<evidence type="ECO:0000313" key="9">
    <source>
        <dbReference type="EMBL" id="GAM33484.1"/>
    </source>
</evidence>
<dbReference type="Gene3D" id="3.90.550.10">
    <property type="entry name" value="Spore Coat Polysaccharide Biosynthesis Protein SpsA, Chain A"/>
    <property type="match status" value="1"/>
</dbReference>
<dbReference type="AlphaFoldDB" id="A0A0B8N0C5"/>
<evidence type="ECO:0000256" key="7">
    <source>
        <dbReference type="SAM" id="Phobius"/>
    </source>
</evidence>
<sequence>MSTPVIMEKQVDVEVNALQTPGDSFRPSDRRNLVQSGLKKVYQDVSWAFTTASDGVQDWTPFVLVLSYFVFSTTIYMNATSGITEIFWFIYLMTNTYIATATVIESISALGNFQDSKRALDKVAKKNWVFPTAENDLPRLDIIIVAYLPNEQDIVMDRVKYLLEEIVYPRDRYRVNLIYNTPYAIQPLESELFALPDEYPQNMRVIKVPGSKSKADNINYYCNVIQTDADISAIFDCDHYPHPYAPKWAMERFAKDKELDIVQGRCVVLNANDNFLTSMIGIEFDKIYAVSHPGRSAMFHFGLFCGSNGYWRTSLLRELKMDDSMLTEDIDSALRAFGHGAKAIHDINVTSFELAPVTFSAFWKQRLRWSQGWIQASMRHVHLVWSRSREGKHRTMRQRFGIFSLLFVREISYYLITQYLCLVLSVVITEFPKNGHDLYKLVFFQYPVAWWLFIFSLLAFVGTLWVTFHFRSEFCRWYTIPIFAATYLPQLVLTAVIGLFGHARQVSKYVKWNPTPRN</sequence>
<evidence type="ECO:0000256" key="2">
    <source>
        <dbReference type="ARBA" id="ARBA00022676"/>
    </source>
</evidence>
<evidence type="ECO:0000313" key="10">
    <source>
        <dbReference type="Proteomes" id="UP000053095"/>
    </source>
</evidence>
<feature type="transmembrane region" description="Helical" evidence="7">
    <location>
        <begin position="62"/>
        <end position="80"/>
    </location>
</feature>
<reference evidence="10" key="1">
    <citation type="journal article" date="2015" name="Genome Announc.">
        <title>Draft genome sequence of Talaromyces cellulolyticus strain Y-94, a source of lignocellulosic biomass-degrading enzymes.</title>
        <authorList>
            <person name="Fujii T."/>
            <person name="Koike H."/>
            <person name="Sawayama S."/>
            <person name="Yano S."/>
            <person name="Inoue H."/>
        </authorList>
    </citation>
    <scope>NUCLEOTIDE SEQUENCE [LARGE SCALE GENOMIC DNA]</scope>
    <source>
        <strain evidence="10">Y-94</strain>
    </source>
</reference>
<evidence type="ECO:0000256" key="3">
    <source>
        <dbReference type="ARBA" id="ARBA00022679"/>
    </source>
</evidence>
<keyword evidence="6 7" id="KW-0472">Membrane</keyword>
<feature type="transmembrane region" description="Helical" evidence="7">
    <location>
        <begin position="480"/>
        <end position="503"/>
    </location>
</feature>
<dbReference type="PANTHER" id="PTHR43867:SF2">
    <property type="entry name" value="CELLULOSE SYNTHASE CATALYTIC SUBUNIT A [UDP-FORMING]"/>
    <property type="match status" value="1"/>
</dbReference>
<feature type="domain" description="Glycosyltransferase 2-like" evidence="8">
    <location>
        <begin position="252"/>
        <end position="458"/>
    </location>
</feature>
<accession>A0A0B8N0C5</accession>
<evidence type="ECO:0000256" key="1">
    <source>
        <dbReference type="ARBA" id="ARBA00004141"/>
    </source>
</evidence>
<dbReference type="Pfam" id="PF13632">
    <property type="entry name" value="Glyco_trans_2_3"/>
    <property type="match status" value="1"/>
</dbReference>
<dbReference type="Proteomes" id="UP000053095">
    <property type="component" value="Unassembled WGS sequence"/>
</dbReference>
<dbReference type="SUPFAM" id="SSF53448">
    <property type="entry name" value="Nucleotide-diphospho-sugar transferases"/>
    <property type="match status" value="1"/>
</dbReference>
<keyword evidence="5 7" id="KW-1133">Transmembrane helix</keyword>
<comment type="subcellular location">
    <subcellularLocation>
        <location evidence="1">Membrane</location>
        <topology evidence="1">Multi-pass membrane protein</topology>
    </subcellularLocation>
</comment>
<dbReference type="InterPro" id="IPR050321">
    <property type="entry name" value="Glycosyltr_2/OpgH_subfam"/>
</dbReference>
<keyword evidence="3" id="KW-0808">Transferase</keyword>
<dbReference type="InterPro" id="IPR029044">
    <property type="entry name" value="Nucleotide-diphossugar_trans"/>
</dbReference>
<keyword evidence="10" id="KW-1185">Reference proteome</keyword>
<protein>
    <recommendedName>
        <fullName evidence="8">Glycosyltransferase 2-like domain-containing protein</fullName>
    </recommendedName>
</protein>
<dbReference type="CDD" id="cd06423">
    <property type="entry name" value="CESA_like"/>
    <property type="match status" value="1"/>
</dbReference>
<name>A0A0B8N0C5_TALPI</name>
<dbReference type="GO" id="GO:0016757">
    <property type="term" value="F:glycosyltransferase activity"/>
    <property type="evidence" value="ECO:0007669"/>
    <property type="project" value="UniProtKB-KW"/>
</dbReference>
<dbReference type="GO" id="GO:0016020">
    <property type="term" value="C:membrane"/>
    <property type="evidence" value="ECO:0007669"/>
    <property type="project" value="UniProtKB-SubCell"/>
</dbReference>
<feature type="transmembrane region" description="Helical" evidence="7">
    <location>
        <begin position="402"/>
        <end position="428"/>
    </location>
</feature>
<keyword evidence="4 7" id="KW-0812">Transmembrane</keyword>
<evidence type="ECO:0000256" key="6">
    <source>
        <dbReference type="ARBA" id="ARBA00023136"/>
    </source>
</evidence>
<organism evidence="9 10">
    <name type="scientific">Talaromyces pinophilus</name>
    <name type="common">Penicillium pinophilum</name>
    <dbReference type="NCBI Taxonomy" id="128442"/>
    <lineage>
        <taxon>Eukaryota</taxon>
        <taxon>Fungi</taxon>
        <taxon>Dikarya</taxon>
        <taxon>Ascomycota</taxon>
        <taxon>Pezizomycotina</taxon>
        <taxon>Eurotiomycetes</taxon>
        <taxon>Eurotiomycetidae</taxon>
        <taxon>Eurotiales</taxon>
        <taxon>Trichocomaceae</taxon>
        <taxon>Talaromyces</taxon>
        <taxon>Talaromyces sect. Talaromyces</taxon>
    </lineage>
</organism>
<feature type="transmembrane region" description="Helical" evidence="7">
    <location>
        <begin position="86"/>
        <end position="110"/>
    </location>
</feature>
<evidence type="ECO:0000256" key="5">
    <source>
        <dbReference type="ARBA" id="ARBA00022989"/>
    </source>
</evidence>